<reference evidence="2 3" key="1">
    <citation type="submission" date="2024-02" db="EMBL/GenBank/DDBJ databases">
        <title>STSV induces naive adaptation in Sulfolobus.</title>
        <authorList>
            <person name="Xiang X."/>
            <person name="Song M."/>
        </authorList>
    </citation>
    <scope>NUCLEOTIDE SEQUENCE [LARGE SCALE GENOMIC DNA]</scope>
    <source>
        <strain evidence="2 3">RT2</strain>
    </source>
</reference>
<organism evidence="2 3">
    <name type="scientific">Sulfolobus tengchongensis</name>
    <dbReference type="NCBI Taxonomy" id="207809"/>
    <lineage>
        <taxon>Archaea</taxon>
        <taxon>Thermoproteota</taxon>
        <taxon>Thermoprotei</taxon>
        <taxon>Sulfolobales</taxon>
        <taxon>Sulfolobaceae</taxon>
        <taxon>Sulfolobus</taxon>
    </lineage>
</organism>
<dbReference type="Proteomes" id="UP001432202">
    <property type="component" value="Chromosome"/>
</dbReference>
<accession>A0AAX4L202</accession>
<dbReference type="Pfam" id="PF14947">
    <property type="entry name" value="HTH_45"/>
    <property type="match status" value="1"/>
</dbReference>
<dbReference type="GeneID" id="89335938"/>
<evidence type="ECO:0000313" key="3">
    <source>
        <dbReference type="Proteomes" id="UP001432202"/>
    </source>
</evidence>
<dbReference type="InterPro" id="IPR036390">
    <property type="entry name" value="WH_DNA-bd_sf"/>
</dbReference>
<dbReference type="AlphaFoldDB" id="A0AAX4L202"/>
<dbReference type="EMBL" id="CP146016">
    <property type="protein sequence ID" value="WWQ61283.1"/>
    <property type="molecule type" value="Genomic_DNA"/>
</dbReference>
<name>A0AAX4L202_9CREN</name>
<dbReference type="RefSeq" id="WP_338603366.1">
    <property type="nucleotide sequence ID" value="NZ_CP146016.1"/>
</dbReference>
<dbReference type="InterPro" id="IPR036388">
    <property type="entry name" value="WH-like_DNA-bd_sf"/>
</dbReference>
<feature type="domain" description="ArnR1-like winged helix-turn-helix" evidence="1">
    <location>
        <begin position="4"/>
        <end position="79"/>
    </location>
</feature>
<evidence type="ECO:0000313" key="2">
    <source>
        <dbReference type="EMBL" id="WWQ61283.1"/>
    </source>
</evidence>
<proteinExistence type="predicted"/>
<keyword evidence="3" id="KW-1185">Reference proteome</keyword>
<sequence>MAKKRSKLEIIQAILEACKVGSPKTRIMYGANLSYALTGRYIKMLMDLDIIKQEGKQYMLTKKGEELLEDIRKFNDMRKQMDQLREKINGVLSIKQQQ</sequence>
<evidence type="ECO:0000259" key="1">
    <source>
        <dbReference type="Pfam" id="PF14947"/>
    </source>
</evidence>
<dbReference type="Gene3D" id="1.10.10.10">
    <property type="entry name" value="Winged helix-like DNA-binding domain superfamily/Winged helix DNA-binding domain"/>
    <property type="match status" value="1"/>
</dbReference>
<gene>
    <name evidence="2" type="ORF">V6M85_04180</name>
</gene>
<dbReference type="SUPFAM" id="SSF46785">
    <property type="entry name" value="Winged helix' DNA-binding domain"/>
    <property type="match status" value="1"/>
</dbReference>
<dbReference type="InterPro" id="IPR038723">
    <property type="entry name" value="ArnR1-like_HTH"/>
</dbReference>
<protein>
    <submittedName>
        <fullName evidence="2">Winged helix-turn-helix domain-containing protein</fullName>
    </submittedName>
</protein>